<dbReference type="VEuPathDB" id="MicrosporidiaDB:NBO_463g0009"/>
<proteinExistence type="predicted"/>
<evidence type="ECO:0000313" key="2">
    <source>
        <dbReference type="Proteomes" id="UP000016927"/>
    </source>
</evidence>
<dbReference type="Proteomes" id="UP000016927">
    <property type="component" value="Unassembled WGS sequence"/>
</dbReference>
<dbReference type="OrthoDB" id="2195334at2759"/>
<dbReference type="HOGENOM" id="CLU_1337858_0_0_1"/>
<dbReference type="AlphaFoldDB" id="R0ME29"/>
<sequence>MDRLDKALGIVFKSKSGLSVADKKRIAKCLDVIEVILERNPIERIIHFKRFIGLVDIDDVLFKKVFRVIKMLIKKYPPSLSEDLYAIYAKSLYKYKNISRTIDTMQDFFKGIFKWMDVFKASSKNELLDLNIVDRSKVSKDEFYSFCFNEEVHLWKIQHLLLYFTRKEDNVKILEAFIELVNRIEFSDEKLSVIESINNRIKVLQ</sequence>
<organism evidence="1 2">
    <name type="scientific">Nosema bombycis (strain CQ1 / CVCC 102059)</name>
    <name type="common">Microsporidian parasite</name>
    <name type="synonym">Pebrine of silkworm</name>
    <dbReference type="NCBI Taxonomy" id="578461"/>
    <lineage>
        <taxon>Eukaryota</taxon>
        <taxon>Fungi</taxon>
        <taxon>Fungi incertae sedis</taxon>
        <taxon>Microsporidia</taxon>
        <taxon>Nosematidae</taxon>
        <taxon>Nosema</taxon>
    </lineage>
</organism>
<reference evidence="1 2" key="1">
    <citation type="journal article" date="2013" name="BMC Genomics">
        <title>Comparative genomics of parasitic silkworm microsporidia reveal an association between genome expansion and host adaptation.</title>
        <authorList>
            <person name="Pan G."/>
            <person name="Xu J."/>
            <person name="Li T."/>
            <person name="Xia Q."/>
            <person name="Liu S.L."/>
            <person name="Zhang G."/>
            <person name="Li S."/>
            <person name="Li C."/>
            <person name="Liu H."/>
            <person name="Yang L."/>
            <person name="Liu T."/>
            <person name="Zhang X."/>
            <person name="Wu Z."/>
            <person name="Fan W."/>
            <person name="Dang X."/>
            <person name="Xiang H."/>
            <person name="Tao M."/>
            <person name="Li Y."/>
            <person name="Hu J."/>
            <person name="Li Z."/>
            <person name="Lin L."/>
            <person name="Luo J."/>
            <person name="Geng L."/>
            <person name="Wang L."/>
            <person name="Long M."/>
            <person name="Wan Y."/>
            <person name="He N."/>
            <person name="Zhang Z."/>
            <person name="Lu C."/>
            <person name="Keeling P.J."/>
            <person name="Wang J."/>
            <person name="Xiang Z."/>
            <person name="Zhou Z."/>
        </authorList>
    </citation>
    <scope>NUCLEOTIDE SEQUENCE [LARGE SCALE GENOMIC DNA]</scope>
    <source>
        <strain evidence="2">CQ1 / CVCC 102059</strain>
    </source>
</reference>
<accession>R0ME29</accession>
<keyword evidence="2" id="KW-1185">Reference proteome</keyword>
<gene>
    <name evidence="1" type="ORF">NBO_463g0009</name>
</gene>
<evidence type="ECO:0000313" key="1">
    <source>
        <dbReference type="EMBL" id="EOB12330.1"/>
    </source>
</evidence>
<protein>
    <submittedName>
        <fullName evidence="1">Uncharacterized protein</fullName>
    </submittedName>
</protein>
<name>R0ME29_NOSB1</name>
<dbReference type="EMBL" id="KB909371">
    <property type="protein sequence ID" value="EOB12330.1"/>
    <property type="molecule type" value="Genomic_DNA"/>
</dbReference>